<dbReference type="SUPFAM" id="SSF54534">
    <property type="entry name" value="FKBP-like"/>
    <property type="match status" value="1"/>
</dbReference>
<organism evidence="10 11">
    <name type="scientific">Paracoccus kondratievae</name>
    <dbReference type="NCBI Taxonomy" id="135740"/>
    <lineage>
        <taxon>Bacteria</taxon>
        <taxon>Pseudomonadati</taxon>
        <taxon>Pseudomonadota</taxon>
        <taxon>Alphaproteobacteria</taxon>
        <taxon>Rhodobacterales</taxon>
        <taxon>Paracoccaceae</taxon>
        <taxon>Paracoccus</taxon>
    </lineage>
</organism>
<dbReference type="EMBL" id="BSFH01000029">
    <property type="protein sequence ID" value="GLK64615.1"/>
    <property type="molecule type" value="Genomic_DNA"/>
</dbReference>
<dbReference type="EC" id="5.2.1.8" evidence="3"/>
<evidence type="ECO:0000256" key="8">
    <source>
        <dbReference type="PROSITE-ProRule" id="PRU00278"/>
    </source>
</evidence>
<comment type="catalytic activity">
    <reaction evidence="1">
        <text>[protein]-peptidylproline (omega=180) = [protein]-peptidylproline (omega=0)</text>
        <dbReference type="Rhea" id="RHEA:16237"/>
        <dbReference type="Rhea" id="RHEA-COMP:10747"/>
        <dbReference type="Rhea" id="RHEA-COMP:10748"/>
        <dbReference type="ChEBI" id="CHEBI:83833"/>
        <dbReference type="ChEBI" id="CHEBI:83834"/>
        <dbReference type="EC" id="5.2.1.8"/>
    </reaction>
</comment>
<evidence type="ECO:0000256" key="5">
    <source>
        <dbReference type="ARBA" id="ARBA00023110"/>
    </source>
</evidence>
<dbReference type="PANTHER" id="PTHR47245:SF2">
    <property type="entry name" value="PEPTIDYL-PROLYL CIS-TRANS ISOMERASE HP_0175-RELATED"/>
    <property type="match status" value="1"/>
</dbReference>
<evidence type="ECO:0000256" key="6">
    <source>
        <dbReference type="ARBA" id="ARBA00030642"/>
    </source>
</evidence>
<dbReference type="Pfam" id="PF00639">
    <property type="entry name" value="Rotamase"/>
    <property type="match status" value="1"/>
</dbReference>
<keyword evidence="5 8" id="KW-0697">Rotamase</keyword>
<evidence type="ECO:0000256" key="1">
    <source>
        <dbReference type="ARBA" id="ARBA00000971"/>
    </source>
</evidence>
<evidence type="ECO:0000256" key="7">
    <source>
        <dbReference type="ARBA" id="ARBA00031484"/>
    </source>
</evidence>
<feature type="domain" description="PpiC" evidence="9">
    <location>
        <begin position="114"/>
        <end position="214"/>
    </location>
</feature>
<gene>
    <name evidence="10" type="ORF">GCM10017635_20860</name>
</gene>
<dbReference type="InterPro" id="IPR023058">
    <property type="entry name" value="PPIase_PpiC_CS"/>
</dbReference>
<dbReference type="InterPro" id="IPR050245">
    <property type="entry name" value="PrsA_foldase"/>
</dbReference>
<dbReference type="AlphaFoldDB" id="A0AAD3NZ17"/>
<dbReference type="GO" id="GO:0003755">
    <property type="term" value="F:peptidyl-prolyl cis-trans isomerase activity"/>
    <property type="evidence" value="ECO:0007669"/>
    <property type="project" value="UniProtKB-KW"/>
</dbReference>
<name>A0AAD3NZ17_9RHOB</name>
<dbReference type="SUPFAM" id="SSF109998">
    <property type="entry name" value="Triger factor/SurA peptide-binding domain-like"/>
    <property type="match status" value="1"/>
</dbReference>
<dbReference type="Gene3D" id="3.10.50.40">
    <property type="match status" value="1"/>
</dbReference>
<comment type="similarity">
    <text evidence="2">Belongs to the PpiC/parvulin rotamase family.</text>
</comment>
<evidence type="ECO:0000256" key="3">
    <source>
        <dbReference type="ARBA" id="ARBA00013194"/>
    </source>
</evidence>
<dbReference type="PROSITE" id="PS50198">
    <property type="entry name" value="PPIC_PPIASE_2"/>
    <property type="match status" value="1"/>
</dbReference>
<accession>A0AAD3NZ17</accession>
<dbReference type="PROSITE" id="PS01096">
    <property type="entry name" value="PPIC_PPIASE_1"/>
    <property type="match status" value="1"/>
</dbReference>
<evidence type="ECO:0000256" key="2">
    <source>
        <dbReference type="ARBA" id="ARBA00007656"/>
    </source>
</evidence>
<sequence length="267" mass="28498">MEMKPLLPPVVVNGVTIDPGRIAAEAQNHPAPKGKPGHAWRAAARALAVRELLLQEARAQGITAEPAELVPGQWETAEEALIRALLDQEIQPDPVDETVLAAYHAAHPEQFRSPSLYEAAHILFAAAPDDAKARETARAEAGAVLAELCAAPRRFAELAARHSACSSKTSGGVLGQLTAGDTVPEFEAALATMEEGALTIAETRYGLHIIRLDARARGEVLPFAAVLPRLREAHDKAAWLRASRDYIDGLIARARISGVSFQREGGA</sequence>
<evidence type="ECO:0000313" key="10">
    <source>
        <dbReference type="EMBL" id="GLK64615.1"/>
    </source>
</evidence>
<dbReference type="InterPro" id="IPR046357">
    <property type="entry name" value="PPIase_dom_sf"/>
</dbReference>
<evidence type="ECO:0000313" key="11">
    <source>
        <dbReference type="Proteomes" id="UP001143349"/>
    </source>
</evidence>
<keyword evidence="8 10" id="KW-0413">Isomerase</keyword>
<proteinExistence type="inferred from homology"/>
<reference evidence="10" key="1">
    <citation type="journal article" date="2014" name="Int. J. Syst. Evol. Microbiol.">
        <title>Complete genome sequence of Corynebacterium casei LMG S-19264T (=DSM 44701T), isolated from a smear-ripened cheese.</title>
        <authorList>
            <consortium name="US DOE Joint Genome Institute (JGI-PGF)"/>
            <person name="Walter F."/>
            <person name="Albersmeier A."/>
            <person name="Kalinowski J."/>
            <person name="Ruckert C."/>
        </authorList>
    </citation>
    <scope>NUCLEOTIDE SEQUENCE</scope>
    <source>
        <strain evidence="10">VKM B-2222</strain>
    </source>
</reference>
<evidence type="ECO:0000256" key="4">
    <source>
        <dbReference type="ARBA" id="ARBA00018370"/>
    </source>
</evidence>
<keyword evidence="11" id="KW-1185">Reference proteome</keyword>
<evidence type="ECO:0000259" key="9">
    <source>
        <dbReference type="PROSITE" id="PS50198"/>
    </source>
</evidence>
<reference evidence="10" key="2">
    <citation type="submission" date="2023-01" db="EMBL/GenBank/DDBJ databases">
        <authorList>
            <person name="Sun Q."/>
            <person name="Evtushenko L."/>
        </authorList>
    </citation>
    <scope>NUCLEOTIDE SEQUENCE</scope>
    <source>
        <strain evidence="10">VKM B-2222</strain>
    </source>
</reference>
<comment type="caution">
    <text evidence="10">The sequence shown here is derived from an EMBL/GenBank/DDBJ whole genome shotgun (WGS) entry which is preliminary data.</text>
</comment>
<protein>
    <recommendedName>
        <fullName evidence="4">Parvulin-like PPIase</fullName>
        <ecNumber evidence="3">5.2.1.8</ecNumber>
    </recommendedName>
    <alternativeName>
        <fullName evidence="6">Peptidyl-prolyl cis-trans isomerase plp</fullName>
    </alternativeName>
    <alternativeName>
        <fullName evidence="7">Rotamase plp</fullName>
    </alternativeName>
</protein>
<dbReference type="Proteomes" id="UP001143349">
    <property type="component" value="Unassembled WGS sequence"/>
</dbReference>
<dbReference type="InterPro" id="IPR000297">
    <property type="entry name" value="PPIase_PpiC"/>
</dbReference>
<dbReference type="PANTHER" id="PTHR47245">
    <property type="entry name" value="PEPTIDYLPROLYL ISOMERASE"/>
    <property type="match status" value="1"/>
</dbReference>
<dbReference type="InterPro" id="IPR027304">
    <property type="entry name" value="Trigger_fact/SurA_dom_sf"/>
</dbReference>